<dbReference type="FunFam" id="3.30.70.260:FF:000001">
    <property type="entry name" value="Acetolactate synthase, small subunit"/>
    <property type="match status" value="1"/>
</dbReference>
<dbReference type="Pfam" id="PF10369">
    <property type="entry name" value="ALS_ss_C"/>
    <property type="match status" value="1"/>
</dbReference>
<evidence type="ECO:0000256" key="5">
    <source>
        <dbReference type="ARBA" id="ARBA00022605"/>
    </source>
</evidence>
<comment type="catalytic activity">
    <reaction evidence="7 8">
        <text>2 pyruvate + H(+) = (2S)-2-acetolactate + CO2</text>
        <dbReference type="Rhea" id="RHEA:25249"/>
        <dbReference type="ChEBI" id="CHEBI:15361"/>
        <dbReference type="ChEBI" id="CHEBI:15378"/>
        <dbReference type="ChEBI" id="CHEBI:16526"/>
        <dbReference type="ChEBI" id="CHEBI:58476"/>
        <dbReference type="EC" id="2.2.1.6"/>
    </reaction>
</comment>
<dbReference type="InterPro" id="IPR027271">
    <property type="entry name" value="Acetolactate_synth/TF_NikR_C"/>
</dbReference>
<dbReference type="CDD" id="cd04878">
    <property type="entry name" value="ACT_AHAS"/>
    <property type="match status" value="1"/>
</dbReference>
<dbReference type="GO" id="GO:0003984">
    <property type="term" value="F:acetolactate synthase activity"/>
    <property type="evidence" value="ECO:0007669"/>
    <property type="project" value="UniProtKB-UniRule"/>
</dbReference>
<dbReference type="Gene3D" id="3.30.70.260">
    <property type="match status" value="1"/>
</dbReference>
<dbReference type="InterPro" id="IPR039557">
    <property type="entry name" value="AHAS_ACT"/>
</dbReference>
<dbReference type="EC" id="2.2.1.6" evidence="8"/>
<dbReference type="NCBIfam" id="TIGR00119">
    <property type="entry name" value="acolac_sm"/>
    <property type="match status" value="1"/>
</dbReference>
<dbReference type="GO" id="GO:0009097">
    <property type="term" value="P:isoleucine biosynthetic process"/>
    <property type="evidence" value="ECO:0007669"/>
    <property type="project" value="UniProtKB-UniRule"/>
</dbReference>
<dbReference type="Proteomes" id="UP000176609">
    <property type="component" value="Unassembled WGS sequence"/>
</dbReference>
<evidence type="ECO:0000256" key="8">
    <source>
        <dbReference type="RuleBase" id="RU368092"/>
    </source>
</evidence>
<dbReference type="UniPathway" id="UPA00047">
    <property type="reaction ID" value="UER00055"/>
</dbReference>
<dbReference type="SUPFAM" id="SSF55021">
    <property type="entry name" value="ACT-like"/>
    <property type="match status" value="2"/>
</dbReference>
<dbReference type="PANTHER" id="PTHR30239:SF0">
    <property type="entry name" value="ACETOLACTATE SYNTHASE SMALL SUBUNIT 1, CHLOROPLASTIC"/>
    <property type="match status" value="1"/>
</dbReference>
<comment type="similarity">
    <text evidence="3 8">Belongs to the acetolactate synthase small subunit family.</text>
</comment>
<dbReference type="InterPro" id="IPR019455">
    <property type="entry name" value="Acetolactate_synth_ssu_C"/>
</dbReference>
<evidence type="ECO:0000256" key="1">
    <source>
        <dbReference type="ARBA" id="ARBA00004974"/>
    </source>
</evidence>
<proteinExistence type="inferred from homology"/>
<accession>A0A1F6ANW2</accession>
<evidence type="ECO:0000313" key="11">
    <source>
        <dbReference type="Proteomes" id="UP000176609"/>
    </source>
</evidence>
<comment type="pathway">
    <text evidence="2 8">Amino-acid biosynthesis; L-valine biosynthesis; L-valine from pyruvate: step 1/4.</text>
</comment>
<dbReference type="InterPro" id="IPR045865">
    <property type="entry name" value="ACT-like_dom_sf"/>
</dbReference>
<dbReference type="GO" id="GO:0009099">
    <property type="term" value="P:L-valine biosynthetic process"/>
    <property type="evidence" value="ECO:0007669"/>
    <property type="project" value="UniProtKB-UniRule"/>
</dbReference>
<dbReference type="PROSITE" id="PS51671">
    <property type="entry name" value="ACT"/>
    <property type="match status" value="1"/>
</dbReference>
<comment type="caution">
    <text evidence="10">The sequence shown here is derived from an EMBL/GenBank/DDBJ whole genome shotgun (WGS) entry which is preliminary data.</text>
</comment>
<dbReference type="PANTHER" id="PTHR30239">
    <property type="entry name" value="ACETOLACTATE SYNTHASE SMALL SUBUNIT"/>
    <property type="match status" value="1"/>
</dbReference>
<evidence type="ECO:0000259" key="9">
    <source>
        <dbReference type="PROSITE" id="PS51671"/>
    </source>
</evidence>
<comment type="function">
    <text evidence="8">Catalyzes the conversion of 2 pyruvate molecules into acetolactate in the first common step of the biosynthetic pathway of the branched-amino acids such as leucine, isoleucine, and valine.</text>
</comment>
<dbReference type="UniPathway" id="UPA00049">
    <property type="reaction ID" value="UER00059"/>
</dbReference>
<comment type="pathway">
    <text evidence="1 8">Amino-acid biosynthesis; L-isoleucine biosynthesis; L-isoleucine from 2-oxobutanoate: step 1/4.</text>
</comment>
<keyword evidence="6 8" id="KW-0100">Branched-chain amino acid biosynthesis</keyword>
<dbReference type="AlphaFoldDB" id="A0A1F6ANW2"/>
<dbReference type="NCBIfam" id="NF008864">
    <property type="entry name" value="PRK11895.1"/>
    <property type="match status" value="1"/>
</dbReference>
<dbReference type="InterPro" id="IPR004789">
    <property type="entry name" value="Acetalactate_synth_ssu"/>
</dbReference>
<keyword evidence="8" id="KW-0808">Transferase</keyword>
<comment type="subunit">
    <text evidence="4 8">Dimer of large and small chains.</text>
</comment>
<evidence type="ECO:0000256" key="6">
    <source>
        <dbReference type="ARBA" id="ARBA00023304"/>
    </source>
</evidence>
<protein>
    <recommendedName>
        <fullName evidence="8">Acetolactate synthase small subunit</fullName>
        <shortName evidence="8">AHAS</shortName>
        <shortName evidence="8">ALS</shortName>
        <ecNumber evidence="8">2.2.1.6</ecNumber>
    </recommendedName>
    <alternativeName>
        <fullName evidence="8">Acetohydroxy-acid synthase small subunit</fullName>
    </alternativeName>
</protein>
<gene>
    <name evidence="10" type="ORF">A2960_03490</name>
</gene>
<dbReference type="Pfam" id="PF22629">
    <property type="entry name" value="ACT_AHAS_ss"/>
    <property type="match status" value="1"/>
</dbReference>
<evidence type="ECO:0000313" key="10">
    <source>
        <dbReference type="EMBL" id="OGG26369.1"/>
    </source>
</evidence>
<dbReference type="EMBL" id="MFJR01000010">
    <property type="protein sequence ID" value="OGG26369.1"/>
    <property type="molecule type" value="Genomic_DNA"/>
</dbReference>
<evidence type="ECO:0000256" key="3">
    <source>
        <dbReference type="ARBA" id="ARBA00006341"/>
    </source>
</evidence>
<evidence type="ECO:0000256" key="2">
    <source>
        <dbReference type="ARBA" id="ARBA00005025"/>
    </source>
</evidence>
<dbReference type="InterPro" id="IPR002912">
    <property type="entry name" value="ACT_dom"/>
</dbReference>
<dbReference type="InterPro" id="IPR054480">
    <property type="entry name" value="AHAS_small-like_ACT"/>
</dbReference>
<dbReference type="Gene3D" id="3.30.70.1150">
    <property type="entry name" value="ACT-like. Chain A, domain 2"/>
    <property type="match status" value="1"/>
</dbReference>
<dbReference type="GO" id="GO:0005829">
    <property type="term" value="C:cytosol"/>
    <property type="evidence" value="ECO:0007669"/>
    <property type="project" value="TreeGrafter"/>
</dbReference>
<sequence>MNIKNNLSTLIVSVQNRPGVLFRIAGLIRRRRFNIESLTVSHTENPQLSRFTILVRGDKETVEKMSKQLYRIVEVLKVSDPKDVEIVAKELALIKVSIKKDGSRVEITNIANHFRARVVNVNPEYMILEVTGNEEKIDAFYENTRKFGIIEFVRTGRTALFK</sequence>
<keyword evidence="5 8" id="KW-0028">Amino-acid biosynthesis</keyword>
<organism evidence="10 11">
    <name type="scientific">Candidatus Gottesmanbacteria bacterium RIFCSPLOWO2_01_FULL_39_12b</name>
    <dbReference type="NCBI Taxonomy" id="1798388"/>
    <lineage>
        <taxon>Bacteria</taxon>
        <taxon>Candidatus Gottesmaniibacteriota</taxon>
    </lineage>
</organism>
<feature type="domain" description="ACT" evidence="9">
    <location>
        <begin position="9"/>
        <end position="83"/>
    </location>
</feature>
<evidence type="ECO:0000256" key="7">
    <source>
        <dbReference type="ARBA" id="ARBA00048670"/>
    </source>
</evidence>
<name>A0A1F6ANW2_9BACT</name>
<evidence type="ECO:0000256" key="4">
    <source>
        <dbReference type="ARBA" id="ARBA00011744"/>
    </source>
</evidence>
<reference evidence="10 11" key="1">
    <citation type="journal article" date="2016" name="Nat. Commun.">
        <title>Thousands of microbial genomes shed light on interconnected biogeochemical processes in an aquifer system.</title>
        <authorList>
            <person name="Anantharaman K."/>
            <person name="Brown C.T."/>
            <person name="Hug L.A."/>
            <person name="Sharon I."/>
            <person name="Castelle C.J."/>
            <person name="Probst A.J."/>
            <person name="Thomas B.C."/>
            <person name="Singh A."/>
            <person name="Wilkins M.J."/>
            <person name="Karaoz U."/>
            <person name="Brodie E.L."/>
            <person name="Williams K.H."/>
            <person name="Hubbard S.S."/>
            <person name="Banfield J.F."/>
        </authorList>
    </citation>
    <scope>NUCLEOTIDE SEQUENCE [LARGE SCALE GENOMIC DNA]</scope>
</reference>
<dbReference type="GO" id="GO:1990610">
    <property type="term" value="F:acetolactate synthase regulator activity"/>
    <property type="evidence" value="ECO:0007669"/>
    <property type="project" value="UniProtKB-UniRule"/>
</dbReference>